<feature type="compositionally biased region" description="Basic and acidic residues" evidence="1">
    <location>
        <begin position="1"/>
        <end position="15"/>
    </location>
</feature>
<gene>
    <name evidence="2" type="ORF">BDZ85DRAFT_94767</name>
</gene>
<protein>
    <recommendedName>
        <fullName evidence="4">LITAF domain-containing protein</fullName>
    </recommendedName>
</protein>
<evidence type="ECO:0000313" key="3">
    <source>
        <dbReference type="Proteomes" id="UP000799538"/>
    </source>
</evidence>
<feature type="region of interest" description="Disordered" evidence="1">
    <location>
        <begin position="1"/>
        <end position="80"/>
    </location>
</feature>
<evidence type="ECO:0008006" key="4">
    <source>
        <dbReference type="Google" id="ProtNLM"/>
    </source>
</evidence>
<name>A0A6A6GET7_9PEZI</name>
<evidence type="ECO:0000256" key="1">
    <source>
        <dbReference type="SAM" id="MobiDB-lite"/>
    </source>
</evidence>
<keyword evidence="3" id="KW-1185">Reference proteome</keyword>
<dbReference type="Proteomes" id="UP000799538">
    <property type="component" value="Unassembled WGS sequence"/>
</dbReference>
<sequence>MDDNKQQHSTTREPTSHAQPPPPEYTRNETWINGPQVGPQREDNDLQNIIQTEPAATEKTNSGNATPQIDMGDAPAMVTPPKRLGTVPAWIDCPFCDKMTKTDCQVKVEEENPSG</sequence>
<dbReference type="OrthoDB" id="5599753at2759"/>
<accession>A0A6A6GET7</accession>
<organism evidence="2 3">
    <name type="scientific">Elsinoe ampelina</name>
    <dbReference type="NCBI Taxonomy" id="302913"/>
    <lineage>
        <taxon>Eukaryota</taxon>
        <taxon>Fungi</taxon>
        <taxon>Dikarya</taxon>
        <taxon>Ascomycota</taxon>
        <taxon>Pezizomycotina</taxon>
        <taxon>Dothideomycetes</taxon>
        <taxon>Dothideomycetidae</taxon>
        <taxon>Myriangiales</taxon>
        <taxon>Elsinoaceae</taxon>
        <taxon>Elsinoe</taxon>
    </lineage>
</organism>
<reference evidence="3" key="1">
    <citation type="journal article" date="2020" name="Stud. Mycol.">
        <title>101 Dothideomycetes genomes: A test case for predicting lifestyles and emergence of pathogens.</title>
        <authorList>
            <person name="Haridas S."/>
            <person name="Albert R."/>
            <person name="Binder M."/>
            <person name="Bloem J."/>
            <person name="LaButti K."/>
            <person name="Salamov A."/>
            <person name="Andreopoulos B."/>
            <person name="Baker S."/>
            <person name="Barry K."/>
            <person name="Bills G."/>
            <person name="Bluhm B."/>
            <person name="Cannon C."/>
            <person name="Castanera R."/>
            <person name="Culley D."/>
            <person name="Daum C."/>
            <person name="Ezra D."/>
            <person name="Gonzalez J."/>
            <person name="Henrissat B."/>
            <person name="Kuo A."/>
            <person name="Liang C."/>
            <person name="Lipzen A."/>
            <person name="Lutzoni F."/>
            <person name="Magnuson J."/>
            <person name="Mondo S."/>
            <person name="Nolan M."/>
            <person name="Ohm R."/>
            <person name="Pangilinan J."/>
            <person name="Park H.-J."/>
            <person name="Ramirez L."/>
            <person name="Alfaro M."/>
            <person name="Sun H."/>
            <person name="Tritt A."/>
            <person name="Yoshinaga Y."/>
            <person name="Zwiers L.-H."/>
            <person name="Turgeon B."/>
            <person name="Goodwin S."/>
            <person name="Spatafora J."/>
            <person name="Crous P."/>
            <person name="Grigoriev I."/>
        </authorList>
    </citation>
    <scope>NUCLEOTIDE SEQUENCE [LARGE SCALE GENOMIC DNA]</scope>
    <source>
        <strain evidence="3">CECT 20119</strain>
    </source>
</reference>
<dbReference type="EMBL" id="ML992505">
    <property type="protein sequence ID" value="KAF2223920.1"/>
    <property type="molecule type" value="Genomic_DNA"/>
</dbReference>
<feature type="compositionally biased region" description="Polar residues" evidence="1">
    <location>
        <begin position="58"/>
        <end position="67"/>
    </location>
</feature>
<dbReference type="AlphaFoldDB" id="A0A6A6GET7"/>
<evidence type="ECO:0000313" key="2">
    <source>
        <dbReference type="EMBL" id="KAF2223920.1"/>
    </source>
</evidence>
<proteinExistence type="predicted"/>